<dbReference type="OrthoDB" id="3026777at2759"/>
<dbReference type="eggNOG" id="KOG2816">
    <property type="taxonomic scope" value="Eukaryota"/>
</dbReference>
<feature type="transmembrane region" description="Helical" evidence="5">
    <location>
        <begin position="329"/>
        <end position="348"/>
    </location>
</feature>
<dbReference type="PhylomeDB" id="E9HFY1"/>
<dbReference type="GO" id="GO:0016020">
    <property type="term" value="C:membrane"/>
    <property type="evidence" value="ECO:0000318"/>
    <property type="project" value="GO_Central"/>
</dbReference>
<feature type="transmembrane region" description="Helical" evidence="5">
    <location>
        <begin position="85"/>
        <end position="103"/>
    </location>
</feature>
<feature type="transmembrane region" description="Helical" evidence="5">
    <location>
        <begin position="448"/>
        <end position="474"/>
    </location>
</feature>
<organism evidence="6 7">
    <name type="scientific">Daphnia pulex</name>
    <name type="common">Water flea</name>
    <dbReference type="NCBI Taxonomy" id="6669"/>
    <lineage>
        <taxon>Eukaryota</taxon>
        <taxon>Metazoa</taxon>
        <taxon>Ecdysozoa</taxon>
        <taxon>Arthropoda</taxon>
        <taxon>Crustacea</taxon>
        <taxon>Branchiopoda</taxon>
        <taxon>Diplostraca</taxon>
        <taxon>Cladocera</taxon>
        <taxon>Anomopoda</taxon>
        <taxon>Daphniidae</taxon>
        <taxon>Daphnia</taxon>
    </lineage>
</organism>
<dbReference type="InParanoid" id="E9HFY1"/>
<keyword evidence="4 5" id="KW-0472">Membrane</keyword>
<evidence type="ECO:0000256" key="3">
    <source>
        <dbReference type="ARBA" id="ARBA00022989"/>
    </source>
</evidence>
<feature type="transmembrane region" description="Helical" evidence="5">
    <location>
        <begin position="208"/>
        <end position="229"/>
    </location>
</feature>
<feature type="transmembrane region" description="Helical" evidence="5">
    <location>
        <begin position="293"/>
        <end position="317"/>
    </location>
</feature>
<evidence type="ECO:0000256" key="2">
    <source>
        <dbReference type="ARBA" id="ARBA00022692"/>
    </source>
</evidence>
<feature type="transmembrane region" description="Helical" evidence="5">
    <location>
        <begin position="21"/>
        <end position="43"/>
    </location>
</feature>
<dbReference type="FunCoup" id="E9HFY1">
    <property type="interactions" value="38"/>
</dbReference>
<dbReference type="Pfam" id="PF07690">
    <property type="entry name" value="MFS_1"/>
    <property type="match status" value="1"/>
</dbReference>
<feature type="transmembrane region" description="Helical" evidence="5">
    <location>
        <begin position="360"/>
        <end position="381"/>
    </location>
</feature>
<dbReference type="EMBL" id="GL732638">
    <property type="protein sequence ID" value="EFX69295.1"/>
    <property type="molecule type" value="Genomic_DNA"/>
</dbReference>
<gene>
    <name evidence="6" type="ORF">DAPPUDRAFT_329198</name>
</gene>
<dbReference type="InterPro" id="IPR036259">
    <property type="entry name" value="MFS_trans_sf"/>
</dbReference>
<dbReference type="KEGG" id="dpx:DAPPUDRAFT_329198"/>
<reference evidence="6 7" key="1">
    <citation type="journal article" date="2011" name="Science">
        <title>The ecoresponsive genome of Daphnia pulex.</title>
        <authorList>
            <person name="Colbourne J.K."/>
            <person name="Pfrender M.E."/>
            <person name="Gilbert D."/>
            <person name="Thomas W.K."/>
            <person name="Tucker A."/>
            <person name="Oakley T.H."/>
            <person name="Tokishita S."/>
            <person name="Aerts A."/>
            <person name="Arnold G.J."/>
            <person name="Basu M.K."/>
            <person name="Bauer D.J."/>
            <person name="Caceres C.E."/>
            <person name="Carmel L."/>
            <person name="Casola C."/>
            <person name="Choi J.H."/>
            <person name="Detter J.C."/>
            <person name="Dong Q."/>
            <person name="Dusheyko S."/>
            <person name="Eads B.D."/>
            <person name="Frohlich T."/>
            <person name="Geiler-Samerotte K.A."/>
            <person name="Gerlach D."/>
            <person name="Hatcher P."/>
            <person name="Jogdeo S."/>
            <person name="Krijgsveld J."/>
            <person name="Kriventseva E.V."/>
            <person name="Kultz D."/>
            <person name="Laforsch C."/>
            <person name="Lindquist E."/>
            <person name="Lopez J."/>
            <person name="Manak J.R."/>
            <person name="Muller J."/>
            <person name="Pangilinan J."/>
            <person name="Patwardhan R.P."/>
            <person name="Pitluck S."/>
            <person name="Pritham E.J."/>
            <person name="Rechtsteiner A."/>
            <person name="Rho M."/>
            <person name="Rogozin I.B."/>
            <person name="Sakarya O."/>
            <person name="Salamov A."/>
            <person name="Schaack S."/>
            <person name="Shapiro H."/>
            <person name="Shiga Y."/>
            <person name="Skalitzky C."/>
            <person name="Smith Z."/>
            <person name="Souvorov A."/>
            <person name="Sung W."/>
            <person name="Tang Z."/>
            <person name="Tsuchiya D."/>
            <person name="Tu H."/>
            <person name="Vos H."/>
            <person name="Wang M."/>
            <person name="Wolf Y.I."/>
            <person name="Yamagata H."/>
            <person name="Yamada T."/>
            <person name="Ye Y."/>
            <person name="Shaw J.R."/>
            <person name="Andrews J."/>
            <person name="Crease T.J."/>
            <person name="Tang H."/>
            <person name="Lucas S.M."/>
            <person name="Robertson H.M."/>
            <person name="Bork P."/>
            <person name="Koonin E.V."/>
            <person name="Zdobnov E.M."/>
            <person name="Grigoriev I.V."/>
            <person name="Lynch M."/>
            <person name="Boore J.L."/>
        </authorList>
    </citation>
    <scope>NUCLEOTIDE SEQUENCE [LARGE SCALE GENOMIC DNA]</scope>
</reference>
<keyword evidence="3 5" id="KW-1133">Transmembrane helix</keyword>
<feature type="transmembrane region" description="Helical" evidence="5">
    <location>
        <begin position="419"/>
        <end position="442"/>
    </location>
</feature>
<dbReference type="SUPFAM" id="SSF103473">
    <property type="entry name" value="MFS general substrate transporter"/>
    <property type="match status" value="1"/>
</dbReference>
<feature type="transmembrane region" description="Helical" evidence="5">
    <location>
        <begin position="115"/>
        <end position="136"/>
    </location>
</feature>
<dbReference type="OMA" id="MYFEQRE"/>
<dbReference type="InterPro" id="IPR011701">
    <property type="entry name" value="MFS"/>
</dbReference>
<dbReference type="AlphaFoldDB" id="E9HFY1"/>
<dbReference type="PANTHER" id="PTHR23507">
    <property type="entry name" value="ZGC:174356"/>
    <property type="match status" value="1"/>
</dbReference>
<evidence type="ECO:0008006" key="8">
    <source>
        <dbReference type="Google" id="ProtNLM"/>
    </source>
</evidence>
<feature type="transmembrane region" description="Helical" evidence="5">
    <location>
        <begin position="180"/>
        <end position="202"/>
    </location>
</feature>
<protein>
    <recommendedName>
        <fullName evidence="8">Major facilitator superfamily (MFS) profile domain-containing protein</fullName>
    </recommendedName>
</protein>
<evidence type="ECO:0000313" key="6">
    <source>
        <dbReference type="EMBL" id="EFX69295.1"/>
    </source>
</evidence>
<evidence type="ECO:0000256" key="4">
    <source>
        <dbReference type="ARBA" id="ARBA00023136"/>
    </source>
</evidence>
<evidence type="ECO:0000256" key="1">
    <source>
        <dbReference type="ARBA" id="ARBA00004141"/>
    </source>
</evidence>
<dbReference type="PANTHER" id="PTHR23507:SF1">
    <property type="entry name" value="FI18259P1-RELATED"/>
    <property type="match status" value="1"/>
</dbReference>
<name>E9HFY1_DAPPU</name>
<feature type="transmembrane region" description="Helical" evidence="5">
    <location>
        <begin position="387"/>
        <end position="407"/>
    </location>
</feature>
<dbReference type="Proteomes" id="UP000000305">
    <property type="component" value="Unassembled WGS sequence"/>
</dbReference>
<proteinExistence type="predicted"/>
<sequence length="500" mass="55573">MMDDEHVLIEDRNKSKFRITVEPVGFLFVVASIIQAIVIQNLYLNKTCVVNFQLNLTDCSTHNHTVESDSDHATEIQKYVSNLNIYGSLIENVPSIIMVLFLGPWSERNGRKLPMIIPLIGHICSVSIYILNYYFTLWPAEYILFASIPLGLCGGTATLLMALNSYIADITTSHSRTSRISILYGCMVISYPVANFVSIYIYTYGGFFAIWGTSLGLGVTTLCYIIFFIKDSRGRESAENQIGNIYSPVVDYSQESEEFSNSGTTGCRCDSVAFNLWECFAVTFQPRNGYKRACLSILLAAMCVFVYQIPGSVTYLYARKLFDWDQPQFALFSTISSLTAVIGSLILLPLLSSYFEVRDVVIGIFAILGNIAGNLTIAFAVSPLMLYLASFGFVLTASIGVVIRSMLSKLVLSDELSHVYSVLASLESLVPLVSTFTYNLIYKATIEFFPGCVFVVFSGFLVVLLILLLVVLLLQWKEKNDPVLYSSPENPSINEADQTS</sequence>
<comment type="subcellular location">
    <subcellularLocation>
        <location evidence="1">Membrane</location>
        <topology evidence="1">Multi-pass membrane protein</topology>
    </subcellularLocation>
</comment>
<feature type="transmembrane region" description="Helical" evidence="5">
    <location>
        <begin position="142"/>
        <end position="168"/>
    </location>
</feature>
<dbReference type="GO" id="GO:0022857">
    <property type="term" value="F:transmembrane transporter activity"/>
    <property type="evidence" value="ECO:0000318"/>
    <property type="project" value="GO_Central"/>
</dbReference>
<dbReference type="HOGENOM" id="CLU_028365_4_0_1"/>
<accession>E9HFY1</accession>
<dbReference type="GO" id="GO:0055085">
    <property type="term" value="P:transmembrane transport"/>
    <property type="evidence" value="ECO:0000318"/>
    <property type="project" value="GO_Central"/>
</dbReference>
<evidence type="ECO:0000313" key="7">
    <source>
        <dbReference type="Proteomes" id="UP000000305"/>
    </source>
</evidence>
<keyword evidence="7" id="KW-1185">Reference proteome</keyword>
<evidence type="ECO:0000256" key="5">
    <source>
        <dbReference type="SAM" id="Phobius"/>
    </source>
</evidence>
<keyword evidence="2 5" id="KW-0812">Transmembrane</keyword>
<dbReference type="Gene3D" id="1.20.1250.20">
    <property type="entry name" value="MFS general substrate transporter like domains"/>
    <property type="match status" value="1"/>
</dbReference>